<proteinExistence type="predicted"/>
<dbReference type="RefSeq" id="XP_033572843.1">
    <property type="nucleotide sequence ID" value="XM_033723814.1"/>
</dbReference>
<dbReference type="OrthoDB" id="3800738at2759"/>
<keyword evidence="1" id="KW-1133">Transmembrane helix</keyword>
<protein>
    <recommendedName>
        <fullName evidence="5">F-box domain-containing protein</fullName>
    </recommendedName>
</protein>
<gene>
    <name evidence="2 4" type="ORF">BDZ99DRAFT_501463</name>
</gene>
<keyword evidence="1" id="KW-0472">Membrane</keyword>
<evidence type="ECO:0000313" key="2">
    <source>
        <dbReference type="EMBL" id="KAF2805879.1"/>
    </source>
</evidence>
<reference evidence="4" key="3">
    <citation type="submission" date="2025-04" db="UniProtKB">
        <authorList>
            <consortium name="RefSeq"/>
        </authorList>
    </citation>
    <scope>IDENTIFICATION</scope>
    <source>
        <strain evidence="4">CBS 304.34</strain>
    </source>
</reference>
<reference evidence="4" key="2">
    <citation type="submission" date="2020-04" db="EMBL/GenBank/DDBJ databases">
        <authorList>
            <consortium name="NCBI Genome Project"/>
        </authorList>
    </citation>
    <scope>NUCLEOTIDE SEQUENCE</scope>
    <source>
        <strain evidence="4">CBS 304.34</strain>
    </source>
</reference>
<evidence type="ECO:0000313" key="3">
    <source>
        <dbReference type="Proteomes" id="UP000504636"/>
    </source>
</evidence>
<reference evidence="2 4" key="1">
    <citation type="journal article" date="2020" name="Stud. Mycol.">
        <title>101 Dothideomycetes genomes: a test case for predicting lifestyles and emergence of pathogens.</title>
        <authorList>
            <person name="Haridas S."/>
            <person name="Albert R."/>
            <person name="Binder M."/>
            <person name="Bloem J."/>
            <person name="Labutti K."/>
            <person name="Salamov A."/>
            <person name="Andreopoulos B."/>
            <person name="Baker S."/>
            <person name="Barry K."/>
            <person name="Bills G."/>
            <person name="Bluhm B."/>
            <person name="Cannon C."/>
            <person name="Castanera R."/>
            <person name="Culley D."/>
            <person name="Daum C."/>
            <person name="Ezra D."/>
            <person name="Gonzalez J."/>
            <person name="Henrissat B."/>
            <person name="Kuo A."/>
            <person name="Liang C."/>
            <person name="Lipzen A."/>
            <person name="Lutzoni F."/>
            <person name="Magnuson J."/>
            <person name="Mondo S."/>
            <person name="Nolan M."/>
            <person name="Ohm R."/>
            <person name="Pangilinan J."/>
            <person name="Park H.-J."/>
            <person name="Ramirez L."/>
            <person name="Alfaro M."/>
            <person name="Sun H."/>
            <person name="Tritt A."/>
            <person name="Yoshinaga Y."/>
            <person name="Zwiers L.-H."/>
            <person name="Turgeon B."/>
            <person name="Goodwin S."/>
            <person name="Spatafora J."/>
            <person name="Crous P."/>
            <person name="Grigoriev I."/>
        </authorList>
    </citation>
    <scope>NUCLEOTIDE SEQUENCE</scope>
    <source>
        <strain evidence="2 4">CBS 304.34</strain>
    </source>
</reference>
<keyword evidence="1" id="KW-0812">Transmembrane</keyword>
<name>A0A6A6YB82_9PEZI</name>
<dbReference type="Proteomes" id="UP000504636">
    <property type="component" value="Unplaced"/>
</dbReference>
<organism evidence="2">
    <name type="scientific">Mytilinidion resinicola</name>
    <dbReference type="NCBI Taxonomy" id="574789"/>
    <lineage>
        <taxon>Eukaryota</taxon>
        <taxon>Fungi</taxon>
        <taxon>Dikarya</taxon>
        <taxon>Ascomycota</taxon>
        <taxon>Pezizomycotina</taxon>
        <taxon>Dothideomycetes</taxon>
        <taxon>Pleosporomycetidae</taxon>
        <taxon>Mytilinidiales</taxon>
        <taxon>Mytilinidiaceae</taxon>
        <taxon>Mytilinidion</taxon>
    </lineage>
</organism>
<dbReference type="AlphaFoldDB" id="A0A6A6YB82"/>
<dbReference type="EMBL" id="MU003708">
    <property type="protein sequence ID" value="KAF2805879.1"/>
    <property type="molecule type" value="Genomic_DNA"/>
</dbReference>
<evidence type="ECO:0000256" key="1">
    <source>
        <dbReference type="SAM" id="Phobius"/>
    </source>
</evidence>
<sequence>MEFPRAPPHLQMPEPSHEANIIVRHALQVFWSAAYTALRQLLAKLFYREESTEVRDAVLNSPELFDLILCQIGTPQVLQYKRICKEWNNAIETSPTVQHDLWKRRIRYRESLTEFTTHDSQPSDLRNGVCRICGVWANHQIPSPNNLNAILTRPEVRQRRPWVVRRARRYVGAVERSNVCWSLQDDGSLLLSFLGRLPLPTLAGDLDLTTASWRDTVVSLPEVTKVTMRGRRDLDVWWLPTAPFIIRWDTEAVLETPDGLRMGDLVDAMCEMREFTQLRLGCFSWRRVHHYLALMGALLLVWAVTSHVWLWILCSVARGVMPWSWVKTWVPGVLLNCSTLARFLWASLWCWGGISAGMIFNNINSRDGIAQLQKKSKAKLTWL</sequence>
<feature type="transmembrane region" description="Helical" evidence="1">
    <location>
        <begin position="333"/>
        <end position="360"/>
    </location>
</feature>
<dbReference type="GeneID" id="54464707"/>
<feature type="transmembrane region" description="Helical" evidence="1">
    <location>
        <begin position="291"/>
        <end position="313"/>
    </location>
</feature>
<evidence type="ECO:0008006" key="5">
    <source>
        <dbReference type="Google" id="ProtNLM"/>
    </source>
</evidence>
<keyword evidence="3" id="KW-1185">Reference proteome</keyword>
<accession>A0A6A6YB82</accession>
<evidence type="ECO:0000313" key="4">
    <source>
        <dbReference type="RefSeq" id="XP_033572843.1"/>
    </source>
</evidence>